<dbReference type="Proteomes" id="UP000242715">
    <property type="component" value="Unassembled WGS sequence"/>
</dbReference>
<proteinExistence type="predicted"/>
<dbReference type="AlphaFoldDB" id="A0A2Z6NA07"/>
<evidence type="ECO:0000313" key="3">
    <source>
        <dbReference type="Proteomes" id="UP000242715"/>
    </source>
</evidence>
<evidence type="ECO:0000256" key="1">
    <source>
        <dbReference type="SAM" id="Phobius"/>
    </source>
</evidence>
<feature type="transmembrane region" description="Helical" evidence="1">
    <location>
        <begin position="84"/>
        <end position="104"/>
    </location>
</feature>
<protein>
    <submittedName>
        <fullName evidence="2">Uncharacterized protein</fullName>
    </submittedName>
</protein>
<dbReference type="EMBL" id="DF973869">
    <property type="protein sequence ID" value="GAU41544.1"/>
    <property type="molecule type" value="Genomic_DNA"/>
</dbReference>
<sequence>MAFTCISSSLFTPLQLHHHPPHFSAATFHPFPSIQLTPSHPFRLSALPLFTGNNNGGQWRSHLHVGGNNPFGSDDDSSSSSSGYTLFLTLQFSSITFCFCNLFLTKFAI</sequence>
<reference evidence="3" key="1">
    <citation type="journal article" date="2017" name="Front. Plant Sci.">
        <title>Climate Clever Clovers: New Paradigm to Reduce the Environmental Footprint of Ruminants by Breeding Low Methanogenic Forages Utilizing Haplotype Variation.</title>
        <authorList>
            <person name="Kaur P."/>
            <person name="Appels R."/>
            <person name="Bayer P.E."/>
            <person name="Keeble-Gagnere G."/>
            <person name="Wang J."/>
            <person name="Hirakawa H."/>
            <person name="Shirasawa K."/>
            <person name="Vercoe P."/>
            <person name="Stefanova K."/>
            <person name="Durmic Z."/>
            <person name="Nichols P."/>
            <person name="Revell C."/>
            <person name="Isobe S.N."/>
            <person name="Edwards D."/>
            <person name="Erskine W."/>
        </authorList>
    </citation>
    <scope>NUCLEOTIDE SEQUENCE [LARGE SCALE GENOMIC DNA]</scope>
    <source>
        <strain evidence="3">cv. Daliak</strain>
    </source>
</reference>
<keyword evidence="1" id="KW-0812">Transmembrane</keyword>
<organism evidence="2 3">
    <name type="scientific">Trifolium subterraneum</name>
    <name type="common">Subterranean clover</name>
    <dbReference type="NCBI Taxonomy" id="3900"/>
    <lineage>
        <taxon>Eukaryota</taxon>
        <taxon>Viridiplantae</taxon>
        <taxon>Streptophyta</taxon>
        <taxon>Embryophyta</taxon>
        <taxon>Tracheophyta</taxon>
        <taxon>Spermatophyta</taxon>
        <taxon>Magnoliopsida</taxon>
        <taxon>eudicotyledons</taxon>
        <taxon>Gunneridae</taxon>
        <taxon>Pentapetalae</taxon>
        <taxon>rosids</taxon>
        <taxon>fabids</taxon>
        <taxon>Fabales</taxon>
        <taxon>Fabaceae</taxon>
        <taxon>Papilionoideae</taxon>
        <taxon>50 kb inversion clade</taxon>
        <taxon>NPAAA clade</taxon>
        <taxon>Hologalegina</taxon>
        <taxon>IRL clade</taxon>
        <taxon>Trifolieae</taxon>
        <taxon>Trifolium</taxon>
    </lineage>
</organism>
<keyword evidence="1" id="KW-0472">Membrane</keyword>
<keyword evidence="1" id="KW-1133">Transmembrane helix</keyword>
<accession>A0A2Z6NA07</accession>
<name>A0A2Z6NA07_TRISU</name>
<keyword evidence="3" id="KW-1185">Reference proteome</keyword>
<gene>
    <name evidence="2" type="ORF">TSUD_140750</name>
</gene>
<evidence type="ECO:0000313" key="2">
    <source>
        <dbReference type="EMBL" id="GAU41544.1"/>
    </source>
</evidence>